<dbReference type="Pfam" id="PF04343">
    <property type="entry name" value="DUF488"/>
    <property type="match status" value="1"/>
</dbReference>
<dbReference type="PIRSF" id="PIRSF024492">
    <property type="entry name" value="UCP024492"/>
    <property type="match status" value="1"/>
</dbReference>
<sequence length="177" mass="20046">MTAQFTMIGHSNRNLDELLTMLRNAGIGLVVDVRRFPRSRSNPEFNIDRLPQHLARLQIGYKHCPALGGRRSKQPAVDSKINAMWHVGSFHNYADYALSAEFGAAFDELLELGQHQRLTLMCSESVWWRCHRRIITDHLLLNDHAVDHLMGPGQTERATPTPGAQKNEHGQVIYPGD</sequence>
<evidence type="ECO:0000256" key="1">
    <source>
        <dbReference type="SAM" id="MobiDB-lite"/>
    </source>
</evidence>
<accession>A0A1V8RP96</accession>
<organism evidence="2 3">
    <name type="scientific">Manganibacter manganicus</name>
    <dbReference type="NCBI Taxonomy" id="1873176"/>
    <lineage>
        <taxon>Bacteria</taxon>
        <taxon>Pseudomonadati</taxon>
        <taxon>Pseudomonadota</taxon>
        <taxon>Alphaproteobacteria</taxon>
        <taxon>Hyphomicrobiales</taxon>
        <taxon>Phyllobacteriaceae</taxon>
        <taxon>Manganibacter</taxon>
    </lineage>
</organism>
<gene>
    <name evidence="2" type="ORF">BFN67_20415</name>
</gene>
<dbReference type="AlphaFoldDB" id="A0A1V8RP96"/>
<dbReference type="InterPro" id="IPR014519">
    <property type="entry name" value="UCP024492"/>
</dbReference>
<dbReference type="PANTHER" id="PTHR39337:SF1">
    <property type="entry name" value="BLR5642 PROTEIN"/>
    <property type="match status" value="1"/>
</dbReference>
<evidence type="ECO:0000313" key="2">
    <source>
        <dbReference type="EMBL" id="OQM74988.1"/>
    </source>
</evidence>
<proteinExistence type="predicted"/>
<protein>
    <submittedName>
        <fullName evidence="2">DNA repair protein</fullName>
    </submittedName>
</protein>
<dbReference type="OrthoDB" id="9789109at2"/>
<dbReference type="STRING" id="1873176.BFN67_20415"/>
<dbReference type="Proteomes" id="UP000191905">
    <property type="component" value="Unassembled WGS sequence"/>
</dbReference>
<reference evidence="2 3" key="1">
    <citation type="journal article" date="2016" name="Int. J. Syst. Evol. Microbiol.">
        <title>Pseudaminobacter manganicus sp. nov., isolated from sludge of a manganese mine.</title>
        <authorList>
            <person name="Li J."/>
            <person name="Huang J."/>
            <person name="Liao S."/>
            <person name="Wang G."/>
        </authorList>
    </citation>
    <scope>NUCLEOTIDE SEQUENCE [LARGE SCALE GENOMIC DNA]</scope>
    <source>
        <strain evidence="2 3">JH-7</strain>
    </source>
</reference>
<dbReference type="PANTHER" id="PTHR39337">
    <property type="entry name" value="BLR5642 PROTEIN"/>
    <property type="match status" value="1"/>
</dbReference>
<feature type="region of interest" description="Disordered" evidence="1">
    <location>
        <begin position="151"/>
        <end position="177"/>
    </location>
</feature>
<dbReference type="InterPro" id="IPR007438">
    <property type="entry name" value="DUF488"/>
</dbReference>
<evidence type="ECO:0000313" key="3">
    <source>
        <dbReference type="Proteomes" id="UP000191905"/>
    </source>
</evidence>
<comment type="caution">
    <text evidence="2">The sequence shown here is derived from an EMBL/GenBank/DDBJ whole genome shotgun (WGS) entry which is preliminary data.</text>
</comment>
<dbReference type="RefSeq" id="WP_080920193.1">
    <property type="nucleotide sequence ID" value="NZ_MDET01000022.1"/>
</dbReference>
<name>A0A1V8RP96_9HYPH</name>
<dbReference type="EMBL" id="MDET01000022">
    <property type="protein sequence ID" value="OQM74988.1"/>
    <property type="molecule type" value="Genomic_DNA"/>
</dbReference>
<keyword evidence="3" id="KW-1185">Reference proteome</keyword>